<keyword evidence="2" id="KW-0812">Transmembrane</keyword>
<evidence type="ECO:0000313" key="3">
    <source>
        <dbReference type="EMBL" id="KAF2787687.1"/>
    </source>
</evidence>
<dbReference type="Pfam" id="PF12716">
    <property type="entry name" value="Apq12"/>
    <property type="match status" value="1"/>
</dbReference>
<protein>
    <recommendedName>
        <fullName evidence="5">Nuclear pore assembly and biogenesis-domain-containing protein</fullName>
    </recommendedName>
</protein>
<sequence length="157" mass="17848">MEMIQDYAQLLTQFLPPSLLNPLITFVSTAFALFKTLQSHLSPLLVRITTQPDFASILMLVAILFVSFKVLGMAYRAVMFWVTLVLRLAFWATCGFVAVWVYNRGIDGFVDDMQGLAEYWSAEYDKYSGEVKRFQGQQETKIRSQTGKGRGRGRGGW</sequence>
<feature type="region of interest" description="Disordered" evidence="1">
    <location>
        <begin position="137"/>
        <end position="157"/>
    </location>
</feature>
<keyword evidence="2" id="KW-0472">Membrane</keyword>
<reference evidence="3" key="1">
    <citation type="journal article" date="2020" name="Stud. Mycol.">
        <title>101 Dothideomycetes genomes: a test case for predicting lifestyles and emergence of pathogens.</title>
        <authorList>
            <person name="Haridas S."/>
            <person name="Albert R."/>
            <person name="Binder M."/>
            <person name="Bloem J."/>
            <person name="Labutti K."/>
            <person name="Salamov A."/>
            <person name="Andreopoulos B."/>
            <person name="Baker S."/>
            <person name="Barry K."/>
            <person name="Bills G."/>
            <person name="Bluhm B."/>
            <person name="Cannon C."/>
            <person name="Castanera R."/>
            <person name="Culley D."/>
            <person name="Daum C."/>
            <person name="Ezra D."/>
            <person name="Gonzalez J."/>
            <person name="Henrissat B."/>
            <person name="Kuo A."/>
            <person name="Liang C."/>
            <person name="Lipzen A."/>
            <person name="Lutzoni F."/>
            <person name="Magnuson J."/>
            <person name="Mondo S."/>
            <person name="Nolan M."/>
            <person name="Ohm R."/>
            <person name="Pangilinan J."/>
            <person name="Park H.-J."/>
            <person name="Ramirez L."/>
            <person name="Alfaro M."/>
            <person name="Sun H."/>
            <person name="Tritt A."/>
            <person name="Yoshinaga Y."/>
            <person name="Zwiers L.-H."/>
            <person name="Turgeon B."/>
            <person name="Goodwin S."/>
            <person name="Spatafora J."/>
            <person name="Crous P."/>
            <person name="Grigoriev I."/>
        </authorList>
    </citation>
    <scope>NUCLEOTIDE SEQUENCE</scope>
    <source>
        <strain evidence="3">CBS 109.77</strain>
    </source>
</reference>
<dbReference type="Proteomes" id="UP000799757">
    <property type="component" value="Unassembled WGS sequence"/>
</dbReference>
<keyword evidence="2" id="KW-1133">Transmembrane helix</keyword>
<gene>
    <name evidence="3" type="ORF">K505DRAFT_353674</name>
</gene>
<accession>A0A6A6WVC3</accession>
<proteinExistence type="predicted"/>
<feature type="transmembrane region" description="Helical" evidence="2">
    <location>
        <begin position="78"/>
        <end position="102"/>
    </location>
</feature>
<feature type="transmembrane region" description="Helical" evidence="2">
    <location>
        <begin position="12"/>
        <end position="34"/>
    </location>
</feature>
<keyword evidence="4" id="KW-1185">Reference proteome</keyword>
<dbReference type="EMBL" id="MU002290">
    <property type="protein sequence ID" value="KAF2787687.1"/>
    <property type="molecule type" value="Genomic_DNA"/>
</dbReference>
<evidence type="ECO:0000256" key="2">
    <source>
        <dbReference type="SAM" id="Phobius"/>
    </source>
</evidence>
<dbReference type="OrthoDB" id="3559694at2759"/>
<evidence type="ECO:0000313" key="4">
    <source>
        <dbReference type="Proteomes" id="UP000799757"/>
    </source>
</evidence>
<evidence type="ECO:0008006" key="5">
    <source>
        <dbReference type="Google" id="ProtNLM"/>
    </source>
</evidence>
<evidence type="ECO:0000256" key="1">
    <source>
        <dbReference type="SAM" id="MobiDB-lite"/>
    </source>
</evidence>
<feature type="transmembrane region" description="Helical" evidence="2">
    <location>
        <begin position="54"/>
        <end position="71"/>
    </location>
</feature>
<organism evidence="3 4">
    <name type="scientific">Melanomma pulvis-pyrius CBS 109.77</name>
    <dbReference type="NCBI Taxonomy" id="1314802"/>
    <lineage>
        <taxon>Eukaryota</taxon>
        <taxon>Fungi</taxon>
        <taxon>Dikarya</taxon>
        <taxon>Ascomycota</taxon>
        <taxon>Pezizomycotina</taxon>
        <taxon>Dothideomycetes</taxon>
        <taxon>Pleosporomycetidae</taxon>
        <taxon>Pleosporales</taxon>
        <taxon>Melanommataceae</taxon>
        <taxon>Melanomma</taxon>
    </lineage>
</organism>
<dbReference type="InterPro" id="IPR024316">
    <property type="entry name" value="APQ12"/>
</dbReference>
<feature type="compositionally biased region" description="Polar residues" evidence="1">
    <location>
        <begin position="137"/>
        <end position="146"/>
    </location>
</feature>
<name>A0A6A6WVC3_9PLEO</name>
<dbReference type="AlphaFoldDB" id="A0A6A6WVC3"/>